<dbReference type="EMBL" id="LNFP01000083">
    <property type="protein sequence ID" value="KUF98075.1"/>
    <property type="molecule type" value="Genomic_DNA"/>
</dbReference>
<proteinExistence type="predicted"/>
<organism evidence="1 2">
    <name type="scientific">Phytophthora nicotianae</name>
    <name type="common">Potato buckeye rot agent</name>
    <name type="synonym">Phytophthora parasitica</name>
    <dbReference type="NCBI Taxonomy" id="4792"/>
    <lineage>
        <taxon>Eukaryota</taxon>
        <taxon>Sar</taxon>
        <taxon>Stramenopiles</taxon>
        <taxon>Oomycota</taxon>
        <taxon>Peronosporomycetes</taxon>
        <taxon>Peronosporales</taxon>
        <taxon>Peronosporaceae</taxon>
        <taxon>Phytophthora</taxon>
    </lineage>
</organism>
<name>A0A0W8DNY3_PHYNI</name>
<dbReference type="AlphaFoldDB" id="A0A0W8DNY3"/>
<sequence>MNEVFDAETAAAKNNLLR</sequence>
<evidence type="ECO:0000313" key="2">
    <source>
        <dbReference type="Proteomes" id="UP000054636"/>
    </source>
</evidence>
<reference evidence="1 2" key="1">
    <citation type="submission" date="2015-11" db="EMBL/GenBank/DDBJ databases">
        <title>Genomes and virulence difference between two physiological races of Phytophthora nicotianae.</title>
        <authorList>
            <person name="Liu H."/>
            <person name="Ma X."/>
            <person name="Yu H."/>
            <person name="Fang D."/>
            <person name="Li Y."/>
            <person name="Wang X."/>
            <person name="Wang W."/>
            <person name="Dong Y."/>
            <person name="Xiao B."/>
        </authorList>
    </citation>
    <scope>NUCLEOTIDE SEQUENCE [LARGE SCALE GENOMIC DNA]</scope>
    <source>
        <strain evidence="2">race 1</strain>
    </source>
</reference>
<accession>A0A0W8DNY3</accession>
<evidence type="ECO:0000313" key="1">
    <source>
        <dbReference type="EMBL" id="KUF98075.1"/>
    </source>
</evidence>
<gene>
    <name evidence="1" type="ORF">AM588_10007289</name>
</gene>
<dbReference type="Proteomes" id="UP000054636">
    <property type="component" value="Unassembled WGS sequence"/>
</dbReference>
<comment type="caution">
    <text evidence="1">The sequence shown here is derived from an EMBL/GenBank/DDBJ whole genome shotgun (WGS) entry which is preliminary data.</text>
</comment>
<protein>
    <submittedName>
        <fullName evidence="1">Uncharacterized protein</fullName>
    </submittedName>
</protein>